<feature type="chain" id="PRO_5001863460" evidence="6">
    <location>
        <begin position="23"/>
        <end position="170"/>
    </location>
</feature>
<evidence type="ECO:0000313" key="9">
    <source>
        <dbReference type="Proteomes" id="UP000029227"/>
    </source>
</evidence>
<keyword evidence="8" id="KW-0675">Receptor</keyword>
<protein>
    <submittedName>
        <fullName evidence="8">Ferrichrome-iron receptor</fullName>
    </submittedName>
</protein>
<keyword evidence="3" id="KW-0408">Iron</keyword>
<keyword evidence="1" id="KW-0410">Iron transport</keyword>
<dbReference type="InterPro" id="IPR037066">
    <property type="entry name" value="Plug_dom_sf"/>
</dbReference>
<keyword evidence="5" id="KW-0472">Membrane</keyword>
<dbReference type="PANTHER" id="PTHR32552">
    <property type="entry name" value="FERRICHROME IRON RECEPTOR-RELATED"/>
    <property type="match status" value="1"/>
</dbReference>
<comment type="caution">
    <text evidence="8">The sequence shown here is derived from an EMBL/GenBank/DDBJ whole genome shotgun (WGS) entry which is preliminary data.</text>
</comment>
<evidence type="ECO:0000256" key="6">
    <source>
        <dbReference type="SAM" id="SignalP"/>
    </source>
</evidence>
<evidence type="ECO:0000259" key="7">
    <source>
        <dbReference type="Pfam" id="PF07715"/>
    </source>
</evidence>
<dbReference type="EMBL" id="BBMN01000001">
    <property type="protein sequence ID" value="GAL03253.1"/>
    <property type="molecule type" value="Genomic_DNA"/>
</dbReference>
<evidence type="ECO:0000256" key="4">
    <source>
        <dbReference type="ARBA" id="ARBA00023065"/>
    </source>
</evidence>
<dbReference type="GO" id="GO:0009279">
    <property type="term" value="C:cell outer membrane"/>
    <property type="evidence" value="ECO:0007669"/>
    <property type="project" value="UniProtKB-SubCell"/>
</dbReference>
<keyword evidence="2 6" id="KW-0732">Signal</keyword>
<comment type="subcellular location">
    <subcellularLocation>
        <location evidence="5">Cell outer membrane</location>
        <topology evidence="5">Multi-pass membrane protein</topology>
    </subcellularLocation>
</comment>
<dbReference type="AlphaFoldDB" id="A0A090QLY0"/>
<evidence type="ECO:0000256" key="3">
    <source>
        <dbReference type="ARBA" id="ARBA00023004"/>
    </source>
</evidence>
<dbReference type="SUPFAM" id="SSF56935">
    <property type="entry name" value="Porins"/>
    <property type="match status" value="1"/>
</dbReference>
<dbReference type="Gene3D" id="2.170.130.10">
    <property type="entry name" value="TonB-dependent receptor, plug domain"/>
    <property type="match status" value="1"/>
</dbReference>
<dbReference type="InterPro" id="IPR039426">
    <property type="entry name" value="TonB-dep_rcpt-like"/>
</dbReference>
<reference evidence="8 9" key="1">
    <citation type="journal article" date="2014" name="Genome Announc.">
        <title>Draft Genome Sequences of Two Vibrionaceae Species, Vibrio ponticus C121 and Photobacterium aphoticum C119, Isolated as Coral Reef Microbiota.</title>
        <authorList>
            <person name="Al-saari N."/>
            <person name="Meirelles P.M."/>
            <person name="Mino S."/>
            <person name="Suda W."/>
            <person name="Oshima K."/>
            <person name="Hattori M."/>
            <person name="Ohkuma M."/>
            <person name="Thompson F.L."/>
            <person name="Gomez-Gil B."/>
            <person name="Sawabe T."/>
            <person name="Sawabe T."/>
        </authorList>
    </citation>
    <scope>NUCLEOTIDE SEQUENCE [LARGE SCALE GENOMIC DNA]</scope>
    <source>
        <strain evidence="8 9">JCM 19237</strain>
    </source>
</reference>
<dbReference type="GO" id="GO:0015344">
    <property type="term" value="F:siderophore uptake transmembrane transporter activity"/>
    <property type="evidence" value="ECO:0007669"/>
    <property type="project" value="TreeGrafter"/>
</dbReference>
<feature type="domain" description="TonB-dependent receptor plug" evidence="7">
    <location>
        <begin position="59"/>
        <end position="156"/>
    </location>
</feature>
<evidence type="ECO:0000256" key="2">
    <source>
        <dbReference type="ARBA" id="ARBA00022729"/>
    </source>
</evidence>
<evidence type="ECO:0000256" key="1">
    <source>
        <dbReference type="ARBA" id="ARBA00022496"/>
    </source>
</evidence>
<comment type="similarity">
    <text evidence="5">Belongs to the TonB-dependent receptor family.</text>
</comment>
<evidence type="ECO:0000256" key="5">
    <source>
        <dbReference type="PROSITE-ProRule" id="PRU01360"/>
    </source>
</evidence>
<dbReference type="STRING" id="754436.JCM19237_6146"/>
<dbReference type="PANTHER" id="PTHR32552:SF68">
    <property type="entry name" value="FERRICHROME OUTER MEMBRANE TRANSPORTER_PHAGE RECEPTOR"/>
    <property type="match status" value="1"/>
</dbReference>
<accession>A0A090QLY0</accession>
<feature type="signal peptide" evidence="6">
    <location>
        <begin position="1"/>
        <end position="22"/>
    </location>
</feature>
<keyword evidence="5" id="KW-0998">Cell outer membrane</keyword>
<name>A0A090QLY0_9GAMM</name>
<keyword evidence="5" id="KW-1134">Transmembrane beta strand</keyword>
<organism evidence="8 9">
    <name type="scientific">Photobacterium aphoticum</name>
    <dbReference type="NCBI Taxonomy" id="754436"/>
    <lineage>
        <taxon>Bacteria</taxon>
        <taxon>Pseudomonadati</taxon>
        <taxon>Pseudomonadota</taxon>
        <taxon>Gammaproteobacteria</taxon>
        <taxon>Vibrionales</taxon>
        <taxon>Vibrionaceae</taxon>
        <taxon>Photobacterium</taxon>
    </lineage>
</organism>
<gene>
    <name evidence="8" type="ORF">JCM19237_6146</name>
</gene>
<proteinExistence type="inferred from homology"/>
<evidence type="ECO:0000313" key="8">
    <source>
        <dbReference type="EMBL" id="GAL03253.1"/>
    </source>
</evidence>
<dbReference type="Pfam" id="PF07715">
    <property type="entry name" value="Plug"/>
    <property type="match status" value="1"/>
</dbReference>
<dbReference type="eggNOG" id="COG4773">
    <property type="taxonomic scope" value="Bacteria"/>
</dbReference>
<keyword evidence="5" id="KW-0813">Transport</keyword>
<keyword evidence="5" id="KW-0812">Transmembrane</keyword>
<dbReference type="PROSITE" id="PS52016">
    <property type="entry name" value="TONB_DEPENDENT_REC_3"/>
    <property type="match status" value="1"/>
</dbReference>
<dbReference type="InterPro" id="IPR012910">
    <property type="entry name" value="Plug_dom"/>
</dbReference>
<sequence length="170" mass="18811">MFSKSQLALFIGAVLAAPAVMAQTHVETTEVDEHMVVTGRDYGYKADTNTSAMRIEATQLETPGQVSIIDEQVIDEQRATTLGEVLRNDSSISEGGKGRNRETFFLRGFELDSGDSFLRDGKQHWSHYRQPIELLERVEVLKGPAGLLYGKSAPGGLINMVSKKRPMKLK</sequence>
<dbReference type="Proteomes" id="UP000029227">
    <property type="component" value="Unassembled WGS sequence"/>
</dbReference>
<keyword evidence="4" id="KW-0406">Ion transport</keyword>